<evidence type="ECO:0000313" key="2">
    <source>
        <dbReference type="EMBL" id="KAK2956274.1"/>
    </source>
</evidence>
<dbReference type="Proteomes" id="UP001281761">
    <property type="component" value="Unassembled WGS sequence"/>
</dbReference>
<dbReference type="InterPro" id="IPR035979">
    <property type="entry name" value="RBD_domain_sf"/>
</dbReference>
<evidence type="ECO:0000259" key="1">
    <source>
        <dbReference type="Pfam" id="PF00076"/>
    </source>
</evidence>
<organism evidence="2 3">
    <name type="scientific">Blattamonas nauphoetae</name>
    <dbReference type="NCBI Taxonomy" id="2049346"/>
    <lineage>
        <taxon>Eukaryota</taxon>
        <taxon>Metamonada</taxon>
        <taxon>Preaxostyla</taxon>
        <taxon>Oxymonadida</taxon>
        <taxon>Blattamonas</taxon>
    </lineage>
</organism>
<gene>
    <name evidence="2" type="ORF">BLNAU_8838</name>
</gene>
<proteinExistence type="predicted"/>
<dbReference type="Gene3D" id="3.30.70.330">
    <property type="match status" value="1"/>
</dbReference>
<keyword evidence="3" id="KW-1185">Reference proteome</keyword>
<name>A0ABQ9XXS1_9EUKA</name>
<dbReference type="Pfam" id="PF00076">
    <property type="entry name" value="RRM_1"/>
    <property type="match status" value="1"/>
</dbReference>
<feature type="domain" description="RRM" evidence="1">
    <location>
        <begin position="30"/>
        <end position="69"/>
    </location>
</feature>
<reference evidence="2 3" key="1">
    <citation type="journal article" date="2022" name="bioRxiv">
        <title>Genomics of Preaxostyla Flagellates Illuminates Evolutionary Transitions and the Path Towards Mitochondrial Loss.</title>
        <authorList>
            <person name="Novak L.V.F."/>
            <person name="Treitli S.C."/>
            <person name="Pyrih J."/>
            <person name="Halakuc P."/>
            <person name="Pipaliya S.V."/>
            <person name="Vacek V."/>
            <person name="Brzon O."/>
            <person name="Soukal P."/>
            <person name="Eme L."/>
            <person name="Dacks J.B."/>
            <person name="Karnkowska A."/>
            <person name="Elias M."/>
            <person name="Hampl V."/>
        </authorList>
    </citation>
    <scope>NUCLEOTIDE SEQUENCE [LARGE SCALE GENOMIC DNA]</scope>
    <source>
        <strain evidence="2">NAU3</strain>
        <tissue evidence="2">Gut</tissue>
    </source>
</reference>
<evidence type="ECO:0000313" key="3">
    <source>
        <dbReference type="Proteomes" id="UP001281761"/>
    </source>
</evidence>
<dbReference type="EMBL" id="JARBJD010000058">
    <property type="protein sequence ID" value="KAK2956274.1"/>
    <property type="molecule type" value="Genomic_DNA"/>
</dbReference>
<accession>A0ABQ9XXS1</accession>
<dbReference type="InterPro" id="IPR000504">
    <property type="entry name" value="RRM_dom"/>
</dbReference>
<dbReference type="SUPFAM" id="SSF54928">
    <property type="entry name" value="RNA-binding domain, RBD"/>
    <property type="match status" value="1"/>
</dbReference>
<sequence length="106" mass="12261">MLICTNSLVNLGRFDKSECMSLLLSPVFLIFRGNTRETKGTAFVIYEDIYDAKSACDKLNGFSFDKRYLVVLYYSQTKQTKKLDQRRLEAENEKLRATYLKGIANK</sequence>
<dbReference type="InterPro" id="IPR012677">
    <property type="entry name" value="Nucleotide-bd_a/b_plait_sf"/>
</dbReference>
<comment type="caution">
    <text evidence="2">The sequence shown here is derived from an EMBL/GenBank/DDBJ whole genome shotgun (WGS) entry which is preliminary data.</text>
</comment>
<protein>
    <submittedName>
        <fullName evidence="2">Pre-mRNA branch site protein p14</fullName>
    </submittedName>
</protein>